<evidence type="ECO:0000313" key="1">
    <source>
        <dbReference type="EMBL" id="KAK3271168.1"/>
    </source>
</evidence>
<evidence type="ECO:0000313" key="2">
    <source>
        <dbReference type="Proteomes" id="UP001190700"/>
    </source>
</evidence>
<dbReference type="Proteomes" id="UP001190700">
    <property type="component" value="Unassembled WGS sequence"/>
</dbReference>
<protein>
    <submittedName>
        <fullName evidence="1">Uncharacterized protein</fullName>
    </submittedName>
</protein>
<organism evidence="1 2">
    <name type="scientific">Cymbomonas tetramitiformis</name>
    <dbReference type="NCBI Taxonomy" id="36881"/>
    <lineage>
        <taxon>Eukaryota</taxon>
        <taxon>Viridiplantae</taxon>
        <taxon>Chlorophyta</taxon>
        <taxon>Pyramimonadophyceae</taxon>
        <taxon>Pyramimonadales</taxon>
        <taxon>Pyramimonadaceae</taxon>
        <taxon>Cymbomonas</taxon>
    </lineage>
</organism>
<dbReference type="EMBL" id="LGRX02009963">
    <property type="protein sequence ID" value="KAK3271168.1"/>
    <property type="molecule type" value="Genomic_DNA"/>
</dbReference>
<comment type="caution">
    <text evidence="1">The sequence shown here is derived from an EMBL/GenBank/DDBJ whole genome shotgun (WGS) entry which is preliminary data.</text>
</comment>
<sequence>MKRITSKMNNGNKRHKWACTAVKLSFLHRDRGDELKVDAALMAGNLSGYKLFGERWPKDYKFSGAEIASFKELQYDPVSGRKVKPGRYWETFNETIIRERIRDEIIELERAEGAGPGTKRGSVFSPGCLLSIKKALSRAEMYDQLTQSSFLQHRLLPGQFAFGCLPKWRVNGRGSLANERAHAKWNPLVTRNMGKELGVLLLLEGTSYHNAAIREVLKEPYGALTYDWWVAQRCNELSLQLHGEERYSLRLPPEDNGESFIVPGLLDFTRPSVAQARTKALERAAACISSQSMMTAKRQKALKIKAGSMKRLHSNVGATVGIGAASMAPGPIVFLD</sequence>
<keyword evidence="2" id="KW-1185">Reference proteome</keyword>
<reference evidence="1 2" key="1">
    <citation type="journal article" date="2015" name="Genome Biol. Evol.">
        <title>Comparative Genomics of a Bacterivorous Green Alga Reveals Evolutionary Causalities and Consequences of Phago-Mixotrophic Mode of Nutrition.</title>
        <authorList>
            <person name="Burns J.A."/>
            <person name="Paasch A."/>
            <person name="Narechania A."/>
            <person name="Kim E."/>
        </authorList>
    </citation>
    <scope>NUCLEOTIDE SEQUENCE [LARGE SCALE GENOMIC DNA]</scope>
    <source>
        <strain evidence="1 2">PLY_AMNH</strain>
    </source>
</reference>
<proteinExistence type="predicted"/>
<name>A0AAE0G454_9CHLO</name>
<dbReference type="AlphaFoldDB" id="A0AAE0G454"/>
<accession>A0AAE0G454</accession>
<gene>
    <name evidence="1" type="ORF">CYMTET_20463</name>
</gene>